<sequence>MLMSFLWVSLYLSPAQELGRSINETRTPITGHDKEILAAPATQTPTAKTNKIAAAAAAAAATTAIIDADC</sequence>
<proteinExistence type="predicted"/>
<organism evidence="2">
    <name type="scientific">Anopheles darlingi</name>
    <name type="common">Mosquito</name>
    <dbReference type="NCBI Taxonomy" id="43151"/>
    <lineage>
        <taxon>Eukaryota</taxon>
        <taxon>Metazoa</taxon>
        <taxon>Ecdysozoa</taxon>
        <taxon>Arthropoda</taxon>
        <taxon>Hexapoda</taxon>
        <taxon>Insecta</taxon>
        <taxon>Pterygota</taxon>
        <taxon>Neoptera</taxon>
        <taxon>Endopterygota</taxon>
        <taxon>Diptera</taxon>
        <taxon>Nematocera</taxon>
        <taxon>Culicoidea</taxon>
        <taxon>Culicidae</taxon>
        <taxon>Anophelinae</taxon>
        <taxon>Anopheles</taxon>
    </lineage>
</organism>
<dbReference type="AlphaFoldDB" id="A0A2M4DKM0"/>
<feature type="signal peptide" evidence="1">
    <location>
        <begin position="1"/>
        <end position="17"/>
    </location>
</feature>
<accession>A0A2M4DKM0</accession>
<dbReference type="EMBL" id="GGFL01013911">
    <property type="protein sequence ID" value="MBW78089.1"/>
    <property type="molecule type" value="Transcribed_RNA"/>
</dbReference>
<reference evidence="2" key="1">
    <citation type="submission" date="2018-01" db="EMBL/GenBank/DDBJ databases">
        <title>An insight into the sialome of Amazonian anophelines.</title>
        <authorList>
            <person name="Ribeiro J.M."/>
            <person name="Scarpassa V."/>
            <person name="Calvo E."/>
        </authorList>
    </citation>
    <scope>NUCLEOTIDE SEQUENCE</scope>
</reference>
<feature type="chain" id="PRO_5014856920" evidence="1">
    <location>
        <begin position="18"/>
        <end position="70"/>
    </location>
</feature>
<name>A0A2M4DKM0_ANODA</name>
<keyword evidence="1" id="KW-0732">Signal</keyword>
<evidence type="ECO:0000313" key="2">
    <source>
        <dbReference type="EMBL" id="MBW78089.1"/>
    </source>
</evidence>
<protein>
    <submittedName>
        <fullName evidence="2">Putative secreted protein</fullName>
    </submittedName>
</protein>
<evidence type="ECO:0000256" key="1">
    <source>
        <dbReference type="SAM" id="SignalP"/>
    </source>
</evidence>